<dbReference type="Pfam" id="PF00378">
    <property type="entry name" value="ECH_1"/>
    <property type="match status" value="1"/>
</dbReference>
<dbReference type="GO" id="GO:0006635">
    <property type="term" value="P:fatty acid beta-oxidation"/>
    <property type="evidence" value="ECO:0007669"/>
    <property type="project" value="TreeGrafter"/>
</dbReference>
<dbReference type="InterPro" id="IPR029045">
    <property type="entry name" value="ClpP/crotonase-like_dom_sf"/>
</dbReference>
<dbReference type="SUPFAM" id="SSF52096">
    <property type="entry name" value="ClpP/crotonase"/>
    <property type="match status" value="1"/>
</dbReference>
<evidence type="ECO:0000256" key="3">
    <source>
        <dbReference type="ARBA" id="ARBA00022832"/>
    </source>
</evidence>
<dbReference type="AlphaFoldDB" id="A0A2G3PK68"/>
<comment type="catalytic activity">
    <reaction evidence="5">
        <text>a (3S)-3-hydroxyacyl-CoA = a (2E)-enoyl-CoA + H2O</text>
        <dbReference type="Rhea" id="RHEA:16105"/>
        <dbReference type="ChEBI" id="CHEBI:15377"/>
        <dbReference type="ChEBI" id="CHEBI:57318"/>
        <dbReference type="ChEBI" id="CHEBI:58856"/>
        <dbReference type="EC" id="4.2.1.17"/>
    </reaction>
</comment>
<evidence type="ECO:0000256" key="5">
    <source>
        <dbReference type="ARBA" id="ARBA00023709"/>
    </source>
</evidence>
<proteinExistence type="inferred from homology"/>
<dbReference type="RefSeq" id="WP_099384433.1">
    <property type="nucleotide sequence ID" value="NZ_PEBD01000010.1"/>
</dbReference>
<comment type="function">
    <text evidence="1">Could possibly oxidize fatty acids using specific components.</text>
</comment>
<sequence length="257" mass="27556">MDAELLTVDRGHVRTFTLNRPKRLNALSTALQYELADRLIEADLDESVRVVVVTGSGDRAFCPGIDLKELRSAPSGVWRGPYAQPRKALWEVLFEVSKPTIAALNGLAVGGGFELALACDLVVGVSGVSVGLPEAKLGLAASFGSAQLSRRVPYGVACDILFTGRLRPLDELVQWGLVQKVVGRGQLEREVSELAATIAANAPLSVRRMKATMAKGADLPLMSAVRLGAGPDPYISKDRHEGVAAFLEKRSPRWTGK</sequence>
<organism evidence="8 9">
    <name type="scientific">Williamsia marianensis</name>
    <dbReference type="NCBI Taxonomy" id="85044"/>
    <lineage>
        <taxon>Bacteria</taxon>
        <taxon>Bacillati</taxon>
        <taxon>Actinomycetota</taxon>
        <taxon>Actinomycetes</taxon>
        <taxon>Mycobacteriales</taxon>
        <taxon>Nocardiaceae</taxon>
        <taxon>Williamsia</taxon>
    </lineage>
</organism>
<dbReference type="EMBL" id="PEBD01000010">
    <property type="protein sequence ID" value="PHV66170.1"/>
    <property type="molecule type" value="Genomic_DNA"/>
</dbReference>
<evidence type="ECO:0000313" key="8">
    <source>
        <dbReference type="EMBL" id="PHV66170.1"/>
    </source>
</evidence>
<dbReference type="Gene3D" id="1.10.12.10">
    <property type="entry name" value="Lyase 2-enoyl-coa Hydratase, Chain A, domain 2"/>
    <property type="match status" value="1"/>
</dbReference>
<dbReference type="InterPro" id="IPR001753">
    <property type="entry name" value="Enoyl-CoA_hydra/iso"/>
</dbReference>
<dbReference type="Proteomes" id="UP000225108">
    <property type="component" value="Unassembled WGS sequence"/>
</dbReference>
<dbReference type="PANTHER" id="PTHR11941">
    <property type="entry name" value="ENOYL-COA HYDRATASE-RELATED"/>
    <property type="match status" value="1"/>
</dbReference>
<dbReference type="PANTHER" id="PTHR11941:SF54">
    <property type="entry name" value="ENOYL-COA HYDRATASE, MITOCHONDRIAL"/>
    <property type="match status" value="1"/>
</dbReference>
<keyword evidence="3" id="KW-0276">Fatty acid metabolism</keyword>
<evidence type="ECO:0000256" key="7">
    <source>
        <dbReference type="RuleBase" id="RU003707"/>
    </source>
</evidence>
<comment type="similarity">
    <text evidence="2 7">Belongs to the enoyl-CoA hydratase/isomerase family.</text>
</comment>
<evidence type="ECO:0000256" key="4">
    <source>
        <dbReference type="ARBA" id="ARBA00023239"/>
    </source>
</evidence>
<evidence type="ECO:0000256" key="2">
    <source>
        <dbReference type="ARBA" id="ARBA00005254"/>
    </source>
</evidence>
<dbReference type="GO" id="GO:0004300">
    <property type="term" value="F:enoyl-CoA hydratase activity"/>
    <property type="evidence" value="ECO:0007669"/>
    <property type="project" value="UniProtKB-EC"/>
</dbReference>
<evidence type="ECO:0000256" key="1">
    <source>
        <dbReference type="ARBA" id="ARBA00002994"/>
    </source>
</evidence>
<comment type="caution">
    <text evidence="8">The sequence shown here is derived from an EMBL/GenBank/DDBJ whole genome shotgun (WGS) entry which is preliminary data.</text>
</comment>
<name>A0A2G3PK68_WILMA</name>
<reference evidence="8 9" key="1">
    <citation type="submission" date="2017-10" db="EMBL/GenBank/DDBJ databases">
        <title>The draft genome sequence of Williamsia sp. BULT 1.1 isolated from the semi-arid grassland soils from South Africa.</title>
        <authorList>
            <person name="Kabwe M.H."/>
            <person name="Govender N."/>
            <person name="Mutseka Lunga P."/>
            <person name="Vikram S."/>
            <person name="Makhalanyane T.P."/>
        </authorList>
    </citation>
    <scope>NUCLEOTIDE SEQUENCE [LARGE SCALE GENOMIC DNA]</scope>
    <source>
        <strain evidence="8 9">BULT 1.1</strain>
    </source>
</reference>
<evidence type="ECO:0000256" key="6">
    <source>
        <dbReference type="ARBA" id="ARBA00023717"/>
    </source>
</evidence>
<protein>
    <submittedName>
        <fullName evidence="8">Enoyl-CoA hydratase</fullName>
    </submittedName>
</protein>
<dbReference type="InterPro" id="IPR014748">
    <property type="entry name" value="Enoyl-CoA_hydra_C"/>
</dbReference>
<dbReference type="Gene3D" id="3.90.226.10">
    <property type="entry name" value="2-enoyl-CoA Hydratase, Chain A, domain 1"/>
    <property type="match status" value="1"/>
</dbReference>
<dbReference type="PROSITE" id="PS00166">
    <property type="entry name" value="ENOYL_COA_HYDRATASE"/>
    <property type="match status" value="1"/>
</dbReference>
<dbReference type="CDD" id="cd06558">
    <property type="entry name" value="crotonase-like"/>
    <property type="match status" value="1"/>
</dbReference>
<gene>
    <name evidence="8" type="ORF">CSW57_21375</name>
</gene>
<dbReference type="InterPro" id="IPR018376">
    <property type="entry name" value="Enoyl-CoA_hyd/isom_CS"/>
</dbReference>
<keyword evidence="4" id="KW-0456">Lyase</keyword>
<accession>A0A2G3PK68</accession>
<evidence type="ECO:0000313" key="9">
    <source>
        <dbReference type="Proteomes" id="UP000225108"/>
    </source>
</evidence>
<keyword evidence="3" id="KW-0443">Lipid metabolism</keyword>
<comment type="catalytic activity">
    <reaction evidence="6">
        <text>a 4-saturated-(3S)-3-hydroxyacyl-CoA = a (3E)-enoyl-CoA + H2O</text>
        <dbReference type="Rhea" id="RHEA:20724"/>
        <dbReference type="ChEBI" id="CHEBI:15377"/>
        <dbReference type="ChEBI" id="CHEBI:58521"/>
        <dbReference type="ChEBI" id="CHEBI:137480"/>
        <dbReference type="EC" id="4.2.1.17"/>
    </reaction>
</comment>